<feature type="non-terminal residue" evidence="7">
    <location>
        <position position="481"/>
    </location>
</feature>
<evidence type="ECO:0000256" key="1">
    <source>
        <dbReference type="ARBA" id="ARBA00004141"/>
    </source>
</evidence>
<dbReference type="InterPro" id="IPR011701">
    <property type="entry name" value="MFS"/>
</dbReference>
<dbReference type="InterPro" id="IPR036259">
    <property type="entry name" value="MFS_trans_sf"/>
</dbReference>
<dbReference type="EMBL" id="KN839844">
    <property type="protein sequence ID" value="KIJ65201.1"/>
    <property type="molecule type" value="Genomic_DNA"/>
</dbReference>
<dbReference type="Gene3D" id="1.20.1250.20">
    <property type="entry name" value="MFS general substrate transporter like domains"/>
    <property type="match status" value="1"/>
</dbReference>
<dbReference type="AlphaFoldDB" id="A0A0C9WFX2"/>
<keyword evidence="4 5" id="KW-0472">Membrane</keyword>
<dbReference type="PANTHER" id="PTHR23502">
    <property type="entry name" value="MAJOR FACILITATOR SUPERFAMILY"/>
    <property type="match status" value="1"/>
</dbReference>
<dbReference type="HOGENOM" id="CLU_008455_0_4_1"/>
<feature type="transmembrane region" description="Helical" evidence="5">
    <location>
        <begin position="390"/>
        <end position="412"/>
    </location>
</feature>
<keyword evidence="3 5" id="KW-1133">Transmembrane helix</keyword>
<dbReference type="PANTHER" id="PTHR23502:SF134">
    <property type="entry name" value="MAJOR FACILITATOR SUPERFAMILY (MFS) PROFILE DOMAIN-CONTAINING PROTEIN-RELATED"/>
    <property type="match status" value="1"/>
</dbReference>
<feature type="non-terminal residue" evidence="7">
    <location>
        <position position="1"/>
    </location>
</feature>
<feature type="transmembrane region" description="Helical" evidence="5">
    <location>
        <begin position="90"/>
        <end position="108"/>
    </location>
</feature>
<keyword evidence="8" id="KW-1185">Reference proteome</keyword>
<feature type="transmembrane region" description="Helical" evidence="5">
    <location>
        <begin position="248"/>
        <end position="274"/>
    </location>
</feature>
<dbReference type="Proteomes" id="UP000053820">
    <property type="component" value="Unassembled WGS sequence"/>
</dbReference>
<feature type="transmembrane region" description="Helical" evidence="5">
    <location>
        <begin position="358"/>
        <end position="383"/>
    </location>
</feature>
<evidence type="ECO:0000256" key="2">
    <source>
        <dbReference type="ARBA" id="ARBA00022692"/>
    </source>
</evidence>
<organism evidence="7 8">
    <name type="scientific">Hydnomerulius pinastri MD-312</name>
    <dbReference type="NCBI Taxonomy" id="994086"/>
    <lineage>
        <taxon>Eukaryota</taxon>
        <taxon>Fungi</taxon>
        <taxon>Dikarya</taxon>
        <taxon>Basidiomycota</taxon>
        <taxon>Agaricomycotina</taxon>
        <taxon>Agaricomycetes</taxon>
        <taxon>Agaricomycetidae</taxon>
        <taxon>Boletales</taxon>
        <taxon>Boletales incertae sedis</taxon>
        <taxon>Leucogyrophana</taxon>
    </lineage>
</organism>
<dbReference type="InterPro" id="IPR020846">
    <property type="entry name" value="MFS_dom"/>
</dbReference>
<sequence length="481" mass="53508">YQVEFSDGDVRDPANFPRAKKWAITLVACAFTGIVAAAASSFSIGYQSMISDLNCTNFQATVALGVYTIGFGVVPLVTSSFSEEVGRLPLYMVCSITFMLTELMIALAPNIQTVIIARALGGAFGSTGATLVGGTVADIWRPQERGMPMSIFALAAVGSTGLGPVIAGWIEADPRLEWRWIQWVHVMRVSLPHLFFDPPIIETRSSIILTRMAKKMRQDTGDGRYRARAELEKQSLASLIRISCTRPLYLMFTEPTVLSFSVWIGFVWGVVFALVESVSPEFQSVYGFGIAETGLVFVTICLGSLLGFFANIYQEKLYQYHYARKQQEARLYLVCLTAFFLPFGLFIYAWTASPNIPWIMPLMGLLIFMIGAFVIYQVVFLYLADCYGTYASSALAGQSLARNISATVFPLFTEQMFARLSYKWGLSLFAFLALVMVPIPWILFFYGAKIRARSKVSRKILAKEGHHDEVEKTDTKLPQLV</sequence>
<dbReference type="Pfam" id="PF07690">
    <property type="entry name" value="MFS_1"/>
    <property type="match status" value="1"/>
</dbReference>
<proteinExistence type="predicted"/>
<evidence type="ECO:0000313" key="7">
    <source>
        <dbReference type="EMBL" id="KIJ65201.1"/>
    </source>
</evidence>
<comment type="subcellular location">
    <subcellularLocation>
        <location evidence="1">Membrane</location>
        <topology evidence="1">Multi-pass membrane protein</topology>
    </subcellularLocation>
</comment>
<feature type="transmembrane region" description="Helical" evidence="5">
    <location>
        <begin position="115"/>
        <end position="137"/>
    </location>
</feature>
<feature type="transmembrane region" description="Helical" evidence="5">
    <location>
        <begin position="331"/>
        <end position="352"/>
    </location>
</feature>
<evidence type="ECO:0000256" key="3">
    <source>
        <dbReference type="ARBA" id="ARBA00022989"/>
    </source>
</evidence>
<dbReference type="GO" id="GO:0005886">
    <property type="term" value="C:plasma membrane"/>
    <property type="evidence" value="ECO:0007669"/>
    <property type="project" value="TreeGrafter"/>
</dbReference>
<gene>
    <name evidence="7" type="ORF">HYDPIDRAFT_88764</name>
</gene>
<reference evidence="7 8" key="1">
    <citation type="submission" date="2014-04" db="EMBL/GenBank/DDBJ databases">
        <title>Evolutionary Origins and Diversification of the Mycorrhizal Mutualists.</title>
        <authorList>
            <consortium name="DOE Joint Genome Institute"/>
            <consortium name="Mycorrhizal Genomics Consortium"/>
            <person name="Kohler A."/>
            <person name="Kuo A."/>
            <person name="Nagy L.G."/>
            <person name="Floudas D."/>
            <person name="Copeland A."/>
            <person name="Barry K.W."/>
            <person name="Cichocki N."/>
            <person name="Veneault-Fourrey C."/>
            <person name="LaButti K."/>
            <person name="Lindquist E.A."/>
            <person name="Lipzen A."/>
            <person name="Lundell T."/>
            <person name="Morin E."/>
            <person name="Murat C."/>
            <person name="Riley R."/>
            <person name="Ohm R."/>
            <person name="Sun H."/>
            <person name="Tunlid A."/>
            <person name="Henrissat B."/>
            <person name="Grigoriev I.V."/>
            <person name="Hibbett D.S."/>
            <person name="Martin F."/>
        </authorList>
    </citation>
    <scope>NUCLEOTIDE SEQUENCE [LARGE SCALE GENOMIC DNA]</scope>
    <source>
        <strain evidence="7 8">MD-312</strain>
    </source>
</reference>
<dbReference type="FunFam" id="1.20.1250.20:FF:000082">
    <property type="entry name" value="MFS multidrug transporter, putative"/>
    <property type="match status" value="1"/>
</dbReference>
<dbReference type="SUPFAM" id="SSF103473">
    <property type="entry name" value="MFS general substrate transporter"/>
    <property type="match status" value="1"/>
</dbReference>
<evidence type="ECO:0000256" key="4">
    <source>
        <dbReference type="ARBA" id="ARBA00023136"/>
    </source>
</evidence>
<name>A0A0C9WFX2_9AGAM</name>
<protein>
    <recommendedName>
        <fullName evidence="6">Major facilitator superfamily (MFS) profile domain-containing protein</fullName>
    </recommendedName>
</protein>
<feature type="transmembrane region" description="Helical" evidence="5">
    <location>
        <begin position="149"/>
        <end position="170"/>
    </location>
</feature>
<keyword evidence="2 5" id="KW-0812">Transmembrane</keyword>
<accession>A0A0C9WFX2</accession>
<evidence type="ECO:0000313" key="8">
    <source>
        <dbReference type="Proteomes" id="UP000053820"/>
    </source>
</evidence>
<dbReference type="PROSITE" id="PS50850">
    <property type="entry name" value="MFS"/>
    <property type="match status" value="1"/>
</dbReference>
<feature type="transmembrane region" description="Helical" evidence="5">
    <location>
        <begin position="286"/>
        <end position="310"/>
    </location>
</feature>
<dbReference type="OrthoDB" id="5376138at2759"/>
<evidence type="ECO:0000259" key="6">
    <source>
        <dbReference type="PROSITE" id="PS50850"/>
    </source>
</evidence>
<feature type="transmembrane region" description="Helical" evidence="5">
    <location>
        <begin position="22"/>
        <end position="46"/>
    </location>
</feature>
<evidence type="ECO:0000256" key="5">
    <source>
        <dbReference type="SAM" id="Phobius"/>
    </source>
</evidence>
<feature type="transmembrane region" description="Helical" evidence="5">
    <location>
        <begin position="424"/>
        <end position="448"/>
    </location>
</feature>
<feature type="domain" description="Major facilitator superfamily (MFS) profile" evidence="6">
    <location>
        <begin position="24"/>
        <end position="451"/>
    </location>
</feature>
<feature type="transmembrane region" description="Helical" evidence="5">
    <location>
        <begin position="58"/>
        <end position="78"/>
    </location>
</feature>
<dbReference type="GO" id="GO:0022857">
    <property type="term" value="F:transmembrane transporter activity"/>
    <property type="evidence" value="ECO:0007669"/>
    <property type="project" value="InterPro"/>
</dbReference>